<keyword evidence="1" id="KW-0732">Signal</keyword>
<evidence type="ECO:0000256" key="1">
    <source>
        <dbReference type="SAM" id="SignalP"/>
    </source>
</evidence>
<sequence>MKSVYQFTVLAMCLALGAHAAPRVAPQALGEEKNIFTKRDVIGCFPYYCKDGVPCCHGTCDAVTKKCPPPPNPPQM</sequence>
<dbReference type="Proteomes" id="UP000215453">
    <property type="component" value="Chromosome 3"/>
</dbReference>
<organism evidence="2 3">
    <name type="scientific">Zymoseptoria tritici ST99CH_1A5</name>
    <dbReference type="NCBI Taxonomy" id="1276529"/>
    <lineage>
        <taxon>Eukaryota</taxon>
        <taxon>Fungi</taxon>
        <taxon>Dikarya</taxon>
        <taxon>Ascomycota</taxon>
        <taxon>Pezizomycotina</taxon>
        <taxon>Dothideomycetes</taxon>
        <taxon>Dothideomycetidae</taxon>
        <taxon>Mycosphaerellales</taxon>
        <taxon>Mycosphaerellaceae</taxon>
        <taxon>Zymoseptoria</taxon>
    </lineage>
</organism>
<reference evidence="2 3" key="1">
    <citation type="submission" date="2016-10" db="EMBL/GenBank/DDBJ databases">
        <authorList>
            <person name="Varghese N."/>
        </authorList>
    </citation>
    <scope>NUCLEOTIDE SEQUENCE [LARGE SCALE GENOMIC DNA]</scope>
</reference>
<dbReference type="EMBL" id="LT882678">
    <property type="protein sequence ID" value="SMY22800.1"/>
    <property type="molecule type" value="Genomic_DNA"/>
</dbReference>
<evidence type="ECO:0000313" key="2">
    <source>
        <dbReference type="EMBL" id="SMY22800.1"/>
    </source>
</evidence>
<dbReference type="AlphaFoldDB" id="A0A1Y6LHB0"/>
<accession>A0A1Y6LHB0</accession>
<feature type="chain" id="PRO_5012328432" description="Granulins domain-containing protein" evidence="1">
    <location>
        <begin position="21"/>
        <end position="76"/>
    </location>
</feature>
<protein>
    <recommendedName>
        <fullName evidence="4">Granulins domain-containing protein</fullName>
    </recommendedName>
</protein>
<name>A0A1Y6LHB0_ZYMTR</name>
<evidence type="ECO:0008006" key="4">
    <source>
        <dbReference type="Google" id="ProtNLM"/>
    </source>
</evidence>
<gene>
    <name evidence="2" type="ORF">ZT1A5_G4240</name>
</gene>
<evidence type="ECO:0000313" key="3">
    <source>
        <dbReference type="Proteomes" id="UP000215453"/>
    </source>
</evidence>
<feature type="signal peptide" evidence="1">
    <location>
        <begin position="1"/>
        <end position="20"/>
    </location>
</feature>
<proteinExistence type="predicted"/>